<evidence type="ECO:0000313" key="1">
    <source>
        <dbReference type="EMBL" id="TGN21686.1"/>
    </source>
</evidence>
<accession>A0A4Z1AX42</accession>
<proteinExistence type="predicted"/>
<reference evidence="1 2" key="1">
    <citation type="submission" date="2019-03" db="EMBL/GenBank/DDBJ databases">
        <title>Empedobacter tilapiae sp. nov., isolated from an intestine of Nile tilapia Oreochromis niloticus.</title>
        <authorList>
            <person name="Kim Y.-O."/>
            <person name="Yoon J.-H."/>
        </authorList>
    </citation>
    <scope>NUCLEOTIDE SEQUENCE [LARGE SCALE GENOMIC DNA]</scope>
    <source>
        <strain evidence="1 2">MRS2</strain>
    </source>
</reference>
<sequence length="522" mass="55528">MKKIINLILLLLFCNIIKLGAQTYAIPPNGQTTINGVNISSSSVGFVDQWPVAYASLPCYQLGAKSIRVGYNASNANGVADAPWVVTLKFDRPVNNLVFVIGATGSSPVPSGREDFNFTANQGAVTISAITSCNTTITGNKITGGLYGDYGGGGAFKITSTTWFTQLTISGQGGLAGSLIALKDFISKPLCYNSGLGGTPDGYTNVGITTQTKQQVWPDNVPNGFLALESSTKGMVITRVPHVSATPNLVTDAIKDPKEGMLVYDIQDKCTKLYNGTIWNCIKNTCDSSGETPRKIRLGSYGSWVIGGNAFPAYNSQLTNPVNYGPTGTFKGITGFEFSNITSLLETTTAAQLKVNYDIINGFFEKVSSTNAQKIADYVKLGGVAIINIDNPQYDFSAILNSFGITGPYSSYGEINARSSITNQLSNVFGDTKDIALLGSDTQGRVLANQLPSTSTIYANETAVGGGVAVWTIGGDFKGKVIFVWDEGIFRTPISGTVIDTSQEKFVHNLMAYALVQLGFQP</sequence>
<keyword evidence="2" id="KW-1185">Reference proteome</keyword>
<name>A0A4Z1AX42_9FLAO</name>
<evidence type="ECO:0000313" key="2">
    <source>
        <dbReference type="Proteomes" id="UP000297998"/>
    </source>
</evidence>
<organism evidence="1 2">
    <name type="scientific">Empedobacter tilapiae</name>
    <dbReference type="NCBI Taxonomy" id="2491114"/>
    <lineage>
        <taxon>Bacteria</taxon>
        <taxon>Pseudomonadati</taxon>
        <taxon>Bacteroidota</taxon>
        <taxon>Flavobacteriia</taxon>
        <taxon>Flavobacteriales</taxon>
        <taxon>Weeksellaceae</taxon>
        <taxon>Empedobacter</taxon>
    </lineage>
</organism>
<dbReference type="RefSeq" id="WP_135837016.1">
    <property type="nucleotide sequence ID" value="NZ_SRPE01000018.1"/>
</dbReference>
<gene>
    <name evidence="1" type="ORF">E4J94_17210</name>
</gene>
<comment type="caution">
    <text evidence="1">The sequence shown here is derived from an EMBL/GenBank/DDBJ whole genome shotgun (WGS) entry which is preliminary data.</text>
</comment>
<dbReference type="Proteomes" id="UP000297998">
    <property type="component" value="Unassembled WGS sequence"/>
</dbReference>
<dbReference type="EMBL" id="SRPE01000018">
    <property type="protein sequence ID" value="TGN21686.1"/>
    <property type="molecule type" value="Genomic_DNA"/>
</dbReference>
<protein>
    <submittedName>
        <fullName evidence="1">Uncharacterized protein</fullName>
    </submittedName>
</protein>
<dbReference type="AlphaFoldDB" id="A0A4Z1AX42"/>
<dbReference type="OrthoDB" id="1252557at2"/>